<dbReference type="PANTHER" id="PTHR42718">
    <property type="entry name" value="MAJOR FACILITATOR SUPERFAMILY MULTIDRUG TRANSPORTER MFSC"/>
    <property type="match status" value="1"/>
</dbReference>
<feature type="transmembrane region" description="Helical" evidence="8">
    <location>
        <begin position="59"/>
        <end position="79"/>
    </location>
</feature>
<gene>
    <name evidence="10" type="ORF">JMJ56_23285</name>
</gene>
<evidence type="ECO:0000256" key="3">
    <source>
        <dbReference type="ARBA" id="ARBA00022448"/>
    </source>
</evidence>
<dbReference type="Proteomes" id="UP000660885">
    <property type="component" value="Unassembled WGS sequence"/>
</dbReference>
<reference evidence="10 11" key="1">
    <citation type="submission" date="2021-01" db="EMBL/GenBank/DDBJ databases">
        <title>Belnapia mucosa sp. nov. and Belnapia arida sp. nov., isolated from the Tabernas Desert (Almeria, Spain).</title>
        <authorList>
            <person name="Molina-Menor E."/>
            <person name="Vidal-Verdu A."/>
            <person name="Calonge A."/>
            <person name="Satari L."/>
            <person name="Pereto J."/>
            <person name="Porcar M."/>
        </authorList>
    </citation>
    <scope>NUCLEOTIDE SEQUENCE [LARGE SCALE GENOMIC DNA]</scope>
    <source>
        <strain evidence="10 11">T18</strain>
    </source>
</reference>
<evidence type="ECO:0000256" key="1">
    <source>
        <dbReference type="ARBA" id="ARBA00004651"/>
    </source>
</evidence>
<dbReference type="NCBIfam" id="TIGR00710">
    <property type="entry name" value="efflux_Bcr_CflA"/>
    <property type="match status" value="1"/>
</dbReference>
<evidence type="ECO:0000259" key="9">
    <source>
        <dbReference type="PROSITE" id="PS50850"/>
    </source>
</evidence>
<keyword evidence="7 8" id="KW-0472">Membrane</keyword>
<comment type="caution">
    <text evidence="10">The sequence shown here is derived from an EMBL/GenBank/DDBJ whole genome shotgun (WGS) entry which is preliminary data.</text>
</comment>
<protein>
    <recommendedName>
        <fullName evidence="8">Bcr/CflA family efflux transporter</fullName>
    </recommendedName>
</protein>
<feature type="transmembrane region" description="Helical" evidence="8">
    <location>
        <begin position="230"/>
        <end position="251"/>
    </location>
</feature>
<comment type="caution">
    <text evidence="8">Lacks conserved residue(s) required for the propagation of feature annotation.</text>
</comment>
<dbReference type="PROSITE" id="PS50850">
    <property type="entry name" value="MFS"/>
    <property type="match status" value="1"/>
</dbReference>
<keyword evidence="4" id="KW-1003">Cell membrane</keyword>
<dbReference type="InterPro" id="IPR011701">
    <property type="entry name" value="MFS"/>
</dbReference>
<dbReference type="RefSeq" id="WP_202834169.1">
    <property type="nucleotide sequence ID" value="NZ_JAETWB010000019.1"/>
</dbReference>
<keyword evidence="8" id="KW-0997">Cell inner membrane</keyword>
<evidence type="ECO:0000313" key="11">
    <source>
        <dbReference type="Proteomes" id="UP000660885"/>
    </source>
</evidence>
<feature type="transmembrane region" description="Helical" evidence="8">
    <location>
        <begin position="358"/>
        <end position="377"/>
    </location>
</feature>
<evidence type="ECO:0000256" key="4">
    <source>
        <dbReference type="ARBA" id="ARBA00022475"/>
    </source>
</evidence>
<dbReference type="InterPro" id="IPR004812">
    <property type="entry name" value="Efflux_drug-R_Bcr/CmlA"/>
</dbReference>
<comment type="subcellular location">
    <subcellularLocation>
        <location evidence="8">Cell inner membrane</location>
        <topology evidence="8">Multi-pass membrane protein</topology>
    </subcellularLocation>
    <subcellularLocation>
        <location evidence="1">Cell membrane</location>
        <topology evidence="1">Multi-pass membrane protein</topology>
    </subcellularLocation>
</comment>
<evidence type="ECO:0000256" key="5">
    <source>
        <dbReference type="ARBA" id="ARBA00022692"/>
    </source>
</evidence>
<name>A0ABS1U8C8_9PROT</name>
<evidence type="ECO:0000256" key="6">
    <source>
        <dbReference type="ARBA" id="ARBA00022989"/>
    </source>
</evidence>
<feature type="domain" description="Major facilitator superfamily (MFS) profile" evidence="9">
    <location>
        <begin position="25"/>
        <end position="405"/>
    </location>
</feature>
<evidence type="ECO:0000313" key="10">
    <source>
        <dbReference type="EMBL" id="MBL6080941.1"/>
    </source>
</evidence>
<dbReference type="EMBL" id="JAETWB010000019">
    <property type="protein sequence ID" value="MBL6080941.1"/>
    <property type="molecule type" value="Genomic_DNA"/>
</dbReference>
<feature type="transmembrane region" description="Helical" evidence="8">
    <location>
        <begin position="320"/>
        <end position="337"/>
    </location>
</feature>
<feature type="transmembrane region" description="Helical" evidence="8">
    <location>
        <begin position="149"/>
        <end position="171"/>
    </location>
</feature>
<sequence length="409" mass="41867">MSPRDIPEGDLSPAAKAPPRRPVPSMLLLVAMTGIGPFTMQILIPSLPALAEALASSYGLAQLSLTLYLVGVAGAQLVYGPLSDRYGRKPLLLAGLVLYCLGSLGAALAPSIHALILARVVQAVGGCAGLVLGRAMIRDAYPREEAASRLGIVSSAMAIAPMIGPLLGSLLEAQFGWRASMLACLVFGLPLLAAIRLRLPETLAEPAPLPGLAGLLGAYAALLRLPAFRAYCGITAFATGMFFAFAGGAPLTVIKGLGYSSTAYAVAMMTTPFAWSSGTFTAARLTQRVGMVRMMALGTAVMLAGGTLAVLLPLLVPGHIALVFLPMAVAAFGNGMTQPNAIACAISVRPNLAGTASGLIGAAQMGCGALMTVFCGMTETGNGLATGTWMLVSALATLWALRASRRLKA</sequence>
<accession>A0ABS1U8C8</accession>
<evidence type="ECO:0000256" key="7">
    <source>
        <dbReference type="ARBA" id="ARBA00023136"/>
    </source>
</evidence>
<proteinExistence type="inferred from homology"/>
<keyword evidence="3 8" id="KW-0813">Transport</keyword>
<feature type="transmembrane region" description="Helical" evidence="8">
    <location>
        <begin position="177"/>
        <end position="195"/>
    </location>
</feature>
<feature type="transmembrane region" description="Helical" evidence="8">
    <location>
        <begin position="91"/>
        <end position="110"/>
    </location>
</feature>
<feature type="transmembrane region" description="Helical" evidence="8">
    <location>
        <begin position="263"/>
        <end position="283"/>
    </location>
</feature>
<evidence type="ECO:0000256" key="8">
    <source>
        <dbReference type="RuleBase" id="RU365088"/>
    </source>
</evidence>
<dbReference type="Gene3D" id="1.20.1720.10">
    <property type="entry name" value="Multidrug resistance protein D"/>
    <property type="match status" value="1"/>
</dbReference>
<dbReference type="InterPro" id="IPR036259">
    <property type="entry name" value="MFS_trans_sf"/>
</dbReference>
<comment type="similarity">
    <text evidence="2 8">Belongs to the major facilitator superfamily. Bcr/CmlA family.</text>
</comment>
<dbReference type="Pfam" id="PF07690">
    <property type="entry name" value="MFS_1"/>
    <property type="match status" value="1"/>
</dbReference>
<dbReference type="InterPro" id="IPR020846">
    <property type="entry name" value="MFS_dom"/>
</dbReference>
<feature type="transmembrane region" description="Helical" evidence="8">
    <location>
        <begin position="26"/>
        <end position="47"/>
    </location>
</feature>
<evidence type="ECO:0000256" key="2">
    <source>
        <dbReference type="ARBA" id="ARBA00006236"/>
    </source>
</evidence>
<dbReference type="PANTHER" id="PTHR42718:SF9">
    <property type="entry name" value="MAJOR FACILITATOR SUPERFAMILY MULTIDRUG TRANSPORTER MFSC"/>
    <property type="match status" value="1"/>
</dbReference>
<keyword evidence="6 8" id="KW-1133">Transmembrane helix</keyword>
<keyword evidence="5 8" id="KW-0812">Transmembrane</keyword>
<feature type="transmembrane region" description="Helical" evidence="8">
    <location>
        <begin position="295"/>
        <end position="314"/>
    </location>
</feature>
<keyword evidence="11" id="KW-1185">Reference proteome</keyword>
<organism evidence="10 11">
    <name type="scientific">Belnapia arida</name>
    <dbReference type="NCBI Taxonomy" id="2804533"/>
    <lineage>
        <taxon>Bacteria</taxon>
        <taxon>Pseudomonadati</taxon>
        <taxon>Pseudomonadota</taxon>
        <taxon>Alphaproteobacteria</taxon>
        <taxon>Acetobacterales</taxon>
        <taxon>Roseomonadaceae</taxon>
        <taxon>Belnapia</taxon>
    </lineage>
</organism>
<feature type="transmembrane region" description="Helical" evidence="8">
    <location>
        <begin position="383"/>
        <end position="401"/>
    </location>
</feature>
<dbReference type="CDD" id="cd17320">
    <property type="entry name" value="MFS_MdfA_MDR_like"/>
    <property type="match status" value="1"/>
</dbReference>
<dbReference type="SUPFAM" id="SSF103473">
    <property type="entry name" value="MFS general substrate transporter"/>
    <property type="match status" value="1"/>
</dbReference>